<gene>
    <name evidence="4" type="primary">LOC105163887</name>
</gene>
<protein>
    <submittedName>
        <fullName evidence="4">Uncharacterized protein LOC105163887</fullName>
    </submittedName>
</protein>
<feature type="domain" description="DUF7870" evidence="2">
    <location>
        <begin position="258"/>
        <end position="341"/>
    </location>
</feature>
<dbReference type="InParanoid" id="A0A6I9TIT6"/>
<dbReference type="OrthoDB" id="10006218at2759"/>
<dbReference type="RefSeq" id="XP_011080707.1">
    <property type="nucleotide sequence ID" value="XM_011082405.2"/>
</dbReference>
<sequence length="490" mass="56043">METHAPKSAANILLSNILVRLLSFCVLVILARFAYFVAVKGQSCDSLDFCFFHETVESSTAVAEAAANSDRLRAYYSSVFQDLKAEGVLSTNSKSLCIETLSGEEVVALREIGVVNSIGISSKKLSLEGIRFAKEFNQPFKNLTFDFEFSSIAGLDRTLKPVQFALEVSRTLKPGGFFVLHTDSVTDKYSLHSLLQLFDNFTLINLRGIDGLDSLAISEIIFRKENETVHHAARGTYRKGKTANKCFVPRYKRQLIRNLEPLIKGEPLKPWITLKRNIKNVKYLSAMVDISFKNRYIYIDVGARSYGSSIGSWFKHQYPKQKKIFEIYAVEADSTFHDEYKMKKGVILLPYAAWIRNETLFFEINREPSRKNEERGRAMGRIQAVQSSSNFMGDLIKGFDFAVWLKSTVVERDYVVVKMDVEGTEFHLIPRLIETGAICLIDEMFLECHYNRWQRCCPGKRSPKYQNTYAQCLELYSSLRKSGVLVHQWW</sequence>
<reference evidence="4" key="1">
    <citation type="submission" date="2025-08" db="UniProtKB">
        <authorList>
            <consortium name="RefSeq"/>
        </authorList>
    </citation>
    <scope>IDENTIFICATION</scope>
</reference>
<keyword evidence="1" id="KW-0812">Transmembrane</keyword>
<feature type="transmembrane region" description="Helical" evidence="1">
    <location>
        <begin position="12"/>
        <end position="35"/>
    </location>
</feature>
<dbReference type="Gene3D" id="3.40.50.150">
    <property type="entry name" value="Vaccinia Virus protein VP39"/>
    <property type="match status" value="1"/>
</dbReference>
<dbReference type="KEGG" id="sind:105163887"/>
<dbReference type="PANTHER" id="PTHR44843">
    <property type="entry name" value="METHYLTRANSFERASE"/>
    <property type="match status" value="1"/>
</dbReference>
<evidence type="ECO:0000256" key="1">
    <source>
        <dbReference type="SAM" id="Phobius"/>
    </source>
</evidence>
<dbReference type="PANTHER" id="PTHR44843:SF13">
    <property type="entry name" value="METHYLTRANSFERASE FKBM DOMAIN-CONTAINING PROTEIN"/>
    <property type="match status" value="1"/>
</dbReference>
<name>A0A6I9TIT6_SESIN</name>
<dbReference type="Gramene" id="SIN_1023276.t">
    <property type="protein sequence ID" value="SIN_1023276.t.cds1"/>
    <property type="gene ID" value="SIN_1023276"/>
</dbReference>
<evidence type="ECO:0000313" key="3">
    <source>
        <dbReference type="Proteomes" id="UP000504604"/>
    </source>
</evidence>
<dbReference type="FunCoup" id="A0A6I9TIT6">
    <property type="interactions" value="2188"/>
</dbReference>
<evidence type="ECO:0000259" key="2">
    <source>
        <dbReference type="Pfam" id="PF25276"/>
    </source>
</evidence>
<keyword evidence="1" id="KW-1133">Transmembrane helix</keyword>
<keyword evidence="3" id="KW-1185">Reference proteome</keyword>
<feature type="domain" description="DUF7870" evidence="2">
    <location>
        <begin position="392"/>
        <end position="490"/>
    </location>
</feature>
<dbReference type="Proteomes" id="UP000504604">
    <property type="component" value="Linkage group LG6"/>
</dbReference>
<dbReference type="GeneID" id="105163887"/>
<proteinExistence type="predicted"/>
<dbReference type="Pfam" id="PF25276">
    <property type="entry name" value="DUF7870"/>
    <property type="match status" value="2"/>
</dbReference>
<keyword evidence="1" id="KW-0472">Membrane</keyword>
<accession>A0A6I9TIT6</accession>
<dbReference type="AlphaFoldDB" id="A0A6I9TIT6"/>
<dbReference type="SUPFAM" id="SSF53335">
    <property type="entry name" value="S-adenosyl-L-methionine-dependent methyltransferases"/>
    <property type="match status" value="1"/>
</dbReference>
<organism evidence="3 4">
    <name type="scientific">Sesamum indicum</name>
    <name type="common">Oriental sesame</name>
    <name type="synonym">Sesamum orientale</name>
    <dbReference type="NCBI Taxonomy" id="4182"/>
    <lineage>
        <taxon>Eukaryota</taxon>
        <taxon>Viridiplantae</taxon>
        <taxon>Streptophyta</taxon>
        <taxon>Embryophyta</taxon>
        <taxon>Tracheophyta</taxon>
        <taxon>Spermatophyta</taxon>
        <taxon>Magnoliopsida</taxon>
        <taxon>eudicotyledons</taxon>
        <taxon>Gunneridae</taxon>
        <taxon>Pentapetalae</taxon>
        <taxon>asterids</taxon>
        <taxon>lamiids</taxon>
        <taxon>Lamiales</taxon>
        <taxon>Pedaliaceae</taxon>
        <taxon>Sesamum</taxon>
    </lineage>
</organism>
<dbReference type="InterPro" id="IPR029063">
    <property type="entry name" value="SAM-dependent_MTases_sf"/>
</dbReference>
<dbReference type="InterPro" id="IPR057192">
    <property type="entry name" value="DUF7870"/>
</dbReference>
<evidence type="ECO:0000313" key="4">
    <source>
        <dbReference type="RefSeq" id="XP_011080707.1"/>
    </source>
</evidence>